<dbReference type="GO" id="GO:0016628">
    <property type="term" value="F:oxidoreductase activity, acting on the CH-CH group of donors, NAD or NADP as acceptor"/>
    <property type="evidence" value="ECO:0007669"/>
    <property type="project" value="InterPro"/>
</dbReference>
<dbReference type="InterPro" id="IPR036291">
    <property type="entry name" value="NAD(P)-bd_dom_sf"/>
</dbReference>
<dbReference type="InterPro" id="IPR017476">
    <property type="entry name" value="UDP-Glc/GDP-Man"/>
</dbReference>
<evidence type="ECO:0000256" key="2">
    <source>
        <dbReference type="ARBA" id="ARBA00023027"/>
    </source>
</evidence>
<evidence type="ECO:0000256" key="1">
    <source>
        <dbReference type="ARBA" id="ARBA00023002"/>
    </source>
</evidence>
<dbReference type="PANTHER" id="PTHR43491:SF1">
    <property type="entry name" value="UDP-N-ACETYL-D-MANNOSAMINE DEHYDROGENASE"/>
    <property type="match status" value="1"/>
</dbReference>
<dbReference type="GO" id="GO:0000271">
    <property type="term" value="P:polysaccharide biosynthetic process"/>
    <property type="evidence" value="ECO:0007669"/>
    <property type="project" value="InterPro"/>
</dbReference>
<dbReference type="Pfam" id="PF03720">
    <property type="entry name" value="UDPG_MGDP_dh_C"/>
    <property type="match status" value="1"/>
</dbReference>
<dbReference type="InterPro" id="IPR036220">
    <property type="entry name" value="UDP-Glc/GDP-Man_DH_C_sf"/>
</dbReference>
<evidence type="ECO:0000313" key="5">
    <source>
        <dbReference type="EMBL" id="RAY14215.1"/>
    </source>
</evidence>
<dbReference type="SMART" id="SM00984">
    <property type="entry name" value="UDPG_MGDP_dh_C"/>
    <property type="match status" value="1"/>
</dbReference>
<evidence type="ECO:0000259" key="4">
    <source>
        <dbReference type="SMART" id="SM00984"/>
    </source>
</evidence>
<dbReference type="RefSeq" id="WP_111867651.1">
    <property type="nucleotide sequence ID" value="NZ_QLYX01000006.1"/>
</dbReference>
<protein>
    <submittedName>
        <fullName evidence="5">Nucleotide sugar dehydrogenase</fullName>
    </submittedName>
</protein>
<gene>
    <name evidence="5" type="ORF">DPM19_14625</name>
</gene>
<dbReference type="InterPro" id="IPR028359">
    <property type="entry name" value="UDP_ManNAc/GlcNAc_DH"/>
</dbReference>
<dbReference type="OrthoDB" id="5193947at2"/>
<dbReference type="SUPFAM" id="SSF52413">
    <property type="entry name" value="UDP-glucose/GDP-mannose dehydrogenase C-terminal domain"/>
    <property type="match status" value="1"/>
</dbReference>
<keyword evidence="6" id="KW-1185">Reference proteome</keyword>
<evidence type="ECO:0000313" key="6">
    <source>
        <dbReference type="Proteomes" id="UP000251891"/>
    </source>
</evidence>
<dbReference type="InterPro" id="IPR008927">
    <property type="entry name" value="6-PGluconate_DH-like_C_sf"/>
</dbReference>
<dbReference type="Gene3D" id="3.40.50.720">
    <property type="entry name" value="NAD(P)-binding Rossmann-like Domain"/>
    <property type="match status" value="2"/>
</dbReference>
<comment type="caution">
    <text evidence="5">The sequence shown here is derived from an EMBL/GenBank/DDBJ whole genome shotgun (WGS) entry which is preliminary data.</text>
</comment>
<name>A0A365H543_9ACTN</name>
<dbReference type="GO" id="GO:0016616">
    <property type="term" value="F:oxidoreductase activity, acting on the CH-OH group of donors, NAD or NADP as acceptor"/>
    <property type="evidence" value="ECO:0007669"/>
    <property type="project" value="InterPro"/>
</dbReference>
<keyword evidence="2" id="KW-0520">NAD</keyword>
<dbReference type="PIRSF" id="PIRSF500136">
    <property type="entry name" value="UDP_ManNAc_DH"/>
    <property type="match status" value="1"/>
</dbReference>
<feature type="domain" description="UDP-glucose/GDP-mannose dehydrogenase C-terminal" evidence="4">
    <location>
        <begin position="315"/>
        <end position="411"/>
    </location>
</feature>
<dbReference type="InterPro" id="IPR014026">
    <property type="entry name" value="UDP-Glc/GDP-Man_DH_dimer"/>
</dbReference>
<dbReference type="InterPro" id="IPR014027">
    <property type="entry name" value="UDP-Glc/GDP-Man_DH_C"/>
</dbReference>
<proteinExistence type="inferred from homology"/>
<reference evidence="5 6" key="1">
    <citation type="submission" date="2018-06" db="EMBL/GenBank/DDBJ databases">
        <title>Actinomadura craniellae sp. nov. isolated from marine sponge Craniella sp.</title>
        <authorList>
            <person name="Li L."/>
            <person name="Xu Q.H."/>
            <person name="Lin H.W."/>
            <person name="Lu Y.H."/>
        </authorList>
    </citation>
    <scope>NUCLEOTIDE SEQUENCE [LARGE SCALE GENOMIC DNA]</scope>
    <source>
        <strain evidence="5 6">LHW63021</strain>
    </source>
</reference>
<organism evidence="5 6">
    <name type="scientific">Actinomadura craniellae</name>
    <dbReference type="NCBI Taxonomy" id="2231787"/>
    <lineage>
        <taxon>Bacteria</taxon>
        <taxon>Bacillati</taxon>
        <taxon>Actinomycetota</taxon>
        <taxon>Actinomycetes</taxon>
        <taxon>Streptosporangiales</taxon>
        <taxon>Thermomonosporaceae</taxon>
        <taxon>Actinomadura</taxon>
    </lineage>
</organism>
<dbReference type="PANTHER" id="PTHR43491">
    <property type="entry name" value="UDP-N-ACETYL-D-MANNOSAMINE DEHYDROGENASE"/>
    <property type="match status" value="1"/>
</dbReference>
<dbReference type="Pfam" id="PF03721">
    <property type="entry name" value="UDPG_MGDP_dh_N"/>
    <property type="match status" value="1"/>
</dbReference>
<comment type="similarity">
    <text evidence="3">Belongs to the UDP-glucose/GDP-mannose dehydrogenase family.</text>
</comment>
<dbReference type="SUPFAM" id="SSF51735">
    <property type="entry name" value="NAD(P)-binding Rossmann-fold domains"/>
    <property type="match status" value="1"/>
</dbReference>
<accession>A0A365H543</accession>
<evidence type="ECO:0000256" key="3">
    <source>
        <dbReference type="PIRNR" id="PIRNR000124"/>
    </source>
</evidence>
<dbReference type="EMBL" id="QLYX01000006">
    <property type="protein sequence ID" value="RAY14215.1"/>
    <property type="molecule type" value="Genomic_DNA"/>
</dbReference>
<dbReference type="NCBIfam" id="TIGR03026">
    <property type="entry name" value="NDP-sugDHase"/>
    <property type="match status" value="1"/>
</dbReference>
<keyword evidence="1" id="KW-0560">Oxidoreductase</keyword>
<dbReference type="InterPro" id="IPR001732">
    <property type="entry name" value="UDP-Glc/GDP-Man_DH_N"/>
</dbReference>
<dbReference type="AlphaFoldDB" id="A0A365H543"/>
<dbReference type="PIRSF" id="PIRSF000124">
    <property type="entry name" value="UDPglc_GDPman_dh"/>
    <property type="match status" value="1"/>
</dbReference>
<dbReference type="Pfam" id="PF00984">
    <property type="entry name" value="UDPG_MGDP_dh"/>
    <property type="match status" value="1"/>
</dbReference>
<sequence>MDLVVIGLGYVGLPLVREAVRAGLRVGGLDRDARVVDGLAAGRSHVDDVSADEVREMLAAGFVPTLDESVLDDARTVVICVPTPLSADGGPDLTAVRGASETVARHLSAGTLVVLESTTYPGTTEEIVRPILETSGLVGGEQFHLAFSPERIDPGNPVYGVRNTPKIVGGLTPVCAAAAAAFYGKFVEEVVQAKGTREAEMAKLLENTYRHVNIALVNEMAVFCNELGIDLWDAIDCAATKPFGFQAFRPGPGVGGHCIPIDPNYLSYKVRSLGYPFRFVELAQEINDRMPRYVVERAQQLLNREGRALNGARVLLLGVTYKADIADQRESPARPVARRLLRLGAGLSFHDPYVDAWEVDGAAVPNAGDDLVAALAGADLAIVLADHTAYDPATLTAHARLLFDTRGRTRSAAGQAVELL</sequence>
<dbReference type="SUPFAM" id="SSF48179">
    <property type="entry name" value="6-phosphogluconate dehydrogenase C-terminal domain-like"/>
    <property type="match status" value="1"/>
</dbReference>
<dbReference type="GO" id="GO:0051287">
    <property type="term" value="F:NAD binding"/>
    <property type="evidence" value="ECO:0007669"/>
    <property type="project" value="InterPro"/>
</dbReference>
<dbReference type="Proteomes" id="UP000251891">
    <property type="component" value="Unassembled WGS sequence"/>
</dbReference>